<comment type="subcellular location">
    <subcellularLocation>
        <location evidence="1">Cell membrane</location>
        <topology evidence="1">Multi-pass membrane protein</topology>
    </subcellularLocation>
</comment>
<dbReference type="PANTHER" id="PTHR33452">
    <property type="entry name" value="OXIDOREDUCTASE CATD-RELATED"/>
    <property type="match status" value="1"/>
</dbReference>
<reference evidence="8" key="1">
    <citation type="journal article" date="2014" name="Int. J. Syst. Evol. Microbiol.">
        <title>Complete genome sequence of Corynebacterium casei LMG S-19264T (=DSM 44701T), isolated from a smear-ripened cheese.</title>
        <authorList>
            <consortium name="US DOE Joint Genome Institute (JGI-PGF)"/>
            <person name="Walter F."/>
            <person name="Albersmeier A."/>
            <person name="Kalinowski J."/>
            <person name="Ruckert C."/>
        </authorList>
    </citation>
    <scope>NUCLEOTIDE SEQUENCE</scope>
    <source>
        <strain evidence="8">CGMCC 1.12919</strain>
    </source>
</reference>
<comment type="caution">
    <text evidence="8">The sequence shown here is derived from an EMBL/GenBank/DDBJ whole genome shotgun (WGS) entry which is preliminary data.</text>
</comment>
<evidence type="ECO:0000256" key="1">
    <source>
        <dbReference type="ARBA" id="ARBA00004651"/>
    </source>
</evidence>
<dbReference type="PANTHER" id="PTHR33452:SF1">
    <property type="entry name" value="INNER MEMBRANE PROTEIN YPHA-RELATED"/>
    <property type="match status" value="1"/>
</dbReference>
<organism evidence="8 9">
    <name type="scientific">Chelatococcus reniformis</name>
    <dbReference type="NCBI Taxonomy" id="1494448"/>
    <lineage>
        <taxon>Bacteria</taxon>
        <taxon>Pseudomonadati</taxon>
        <taxon>Pseudomonadota</taxon>
        <taxon>Alphaproteobacteria</taxon>
        <taxon>Hyphomicrobiales</taxon>
        <taxon>Chelatococcaceae</taxon>
        <taxon>Chelatococcus</taxon>
    </lineage>
</organism>
<keyword evidence="4 7" id="KW-0812">Transmembrane</keyword>
<proteinExistence type="inferred from homology"/>
<evidence type="ECO:0000256" key="6">
    <source>
        <dbReference type="ARBA" id="ARBA00023136"/>
    </source>
</evidence>
<evidence type="ECO:0000313" key="9">
    <source>
        <dbReference type="Proteomes" id="UP000637002"/>
    </source>
</evidence>
<dbReference type="InterPro" id="IPR051907">
    <property type="entry name" value="DoxX-like_oxidoreductase"/>
</dbReference>
<feature type="transmembrane region" description="Helical" evidence="7">
    <location>
        <begin position="73"/>
        <end position="92"/>
    </location>
</feature>
<keyword evidence="6 7" id="KW-0472">Membrane</keyword>
<dbReference type="Proteomes" id="UP000637002">
    <property type="component" value="Unassembled WGS sequence"/>
</dbReference>
<feature type="transmembrane region" description="Helical" evidence="7">
    <location>
        <begin position="48"/>
        <end position="66"/>
    </location>
</feature>
<accession>A0A916U7R6</accession>
<keyword evidence="9" id="KW-1185">Reference proteome</keyword>
<dbReference type="InterPro" id="IPR032808">
    <property type="entry name" value="DoxX"/>
</dbReference>
<evidence type="ECO:0000256" key="2">
    <source>
        <dbReference type="ARBA" id="ARBA00006679"/>
    </source>
</evidence>
<keyword evidence="5 7" id="KW-1133">Transmembrane helix</keyword>
<protein>
    <submittedName>
        <fullName evidence="8">LysR family transcriptional regulator</fullName>
    </submittedName>
</protein>
<evidence type="ECO:0000256" key="5">
    <source>
        <dbReference type="ARBA" id="ARBA00022989"/>
    </source>
</evidence>
<dbReference type="Pfam" id="PF07681">
    <property type="entry name" value="DoxX"/>
    <property type="match status" value="1"/>
</dbReference>
<gene>
    <name evidence="8" type="ORF">GCM10010994_21130</name>
</gene>
<dbReference type="EMBL" id="BMGG01000003">
    <property type="protein sequence ID" value="GGC62326.1"/>
    <property type="molecule type" value="Genomic_DNA"/>
</dbReference>
<evidence type="ECO:0000313" key="8">
    <source>
        <dbReference type="EMBL" id="GGC62326.1"/>
    </source>
</evidence>
<name>A0A916U7R6_9HYPH</name>
<feature type="transmembrane region" description="Helical" evidence="7">
    <location>
        <begin position="7"/>
        <end position="28"/>
    </location>
</feature>
<sequence>MTDATRYLPALGRLLIAIIFIMSGIRKLLGPDGTEAYIAAAGMPLPTLAYWIAVVVELGGGLLLLVGYQTRWAALVLAVFSAAAAIGFHAKFGDQNQMIHFLKNLAIAGGLLQIVHFGGGAFSADAARR</sequence>
<dbReference type="RefSeq" id="WP_280516277.1">
    <property type="nucleotide sequence ID" value="NZ_BMGG01000003.1"/>
</dbReference>
<feature type="transmembrane region" description="Helical" evidence="7">
    <location>
        <begin position="104"/>
        <end position="124"/>
    </location>
</feature>
<reference evidence="8" key="2">
    <citation type="submission" date="2020-09" db="EMBL/GenBank/DDBJ databases">
        <authorList>
            <person name="Sun Q."/>
            <person name="Zhou Y."/>
        </authorList>
    </citation>
    <scope>NUCLEOTIDE SEQUENCE</scope>
    <source>
        <strain evidence="8">CGMCC 1.12919</strain>
    </source>
</reference>
<dbReference type="AlphaFoldDB" id="A0A916U7R6"/>
<comment type="similarity">
    <text evidence="2">Belongs to the DoxX family.</text>
</comment>
<evidence type="ECO:0000256" key="4">
    <source>
        <dbReference type="ARBA" id="ARBA00022692"/>
    </source>
</evidence>
<keyword evidence="3" id="KW-1003">Cell membrane</keyword>
<evidence type="ECO:0000256" key="3">
    <source>
        <dbReference type="ARBA" id="ARBA00022475"/>
    </source>
</evidence>
<dbReference type="GO" id="GO:0005886">
    <property type="term" value="C:plasma membrane"/>
    <property type="evidence" value="ECO:0007669"/>
    <property type="project" value="UniProtKB-SubCell"/>
</dbReference>
<evidence type="ECO:0000256" key="7">
    <source>
        <dbReference type="SAM" id="Phobius"/>
    </source>
</evidence>